<accession>A0A8K0GC68</accession>
<dbReference type="AlphaFoldDB" id="A0A8K0GC68"/>
<evidence type="ECO:0000313" key="3">
    <source>
        <dbReference type="EMBL" id="KAF2892948.1"/>
    </source>
</evidence>
<dbReference type="SMART" id="SM00217">
    <property type="entry name" value="WAP"/>
    <property type="match status" value="1"/>
</dbReference>
<dbReference type="Proteomes" id="UP000801492">
    <property type="component" value="Unassembled WGS sequence"/>
</dbReference>
<dbReference type="InterPro" id="IPR013783">
    <property type="entry name" value="Ig-like_fold"/>
</dbReference>
<dbReference type="CDD" id="cd00063">
    <property type="entry name" value="FN3"/>
    <property type="match status" value="2"/>
</dbReference>
<dbReference type="PANTHER" id="PTHR14131">
    <property type="entry name" value="ANOSMIN"/>
    <property type="match status" value="1"/>
</dbReference>
<dbReference type="InterPro" id="IPR003961">
    <property type="entry name" value="FN3_dom"/>
</dbReference>
<dbReference type="FunFam" id="4.10.75.10:FF:000001">
    <property type="entry name" value="Anosmin 1"/>
    <property type="match status" value="1"/>
</dbReference>
<dbReference type="Gene3D" id="2.60.40.10">
    <property type="entry name" value="Immunoglobulins"/>
    <property type="match status" value="2"/>
</dbReference>
<dbReference type="InterPro" id="IPR008197">
    <property type="entry name" value="WAP_dom"/>
</dbReference>
<dbReference type="CDD" id="cd00199">
    <property type="entry name" value="WAP"/>
    <property type="match status" value="1"/>
</dbReference>
<evidence type="ECO:0000313" key="4">
    <source>
        <dbReference type="Proteomes" id="UP000801492"/>
    </source>
</evidence>
<feature type="domain" description="WAP" evidence="2">
    <location>
        <begin position="1"/>
        <end position="50"/>
    </location>
</feature>
<gene>
    <name evidence="3" type="ORF">ILUMI_13223</name>
</gene>
<evidence type="ECO:0008006" key="5">
    <source>
        <dbReference type="Google" id="ProtNLM"/>
    </source>
</evidence>
<dbReference type="PROSITE" id="PS51390">
    <property type="entry name" value="WAP"/>
    <property type="match status" value="1"/>
</dbReference>
<dbReference type="Pfam" id="PF00041">
    <property type="entry name" value="fn3"/>
    <property type="match status" value="1"/>
</dbReference>
<feature type="domain" description="Fibronectin type-III" evidence="1">
    <location>
        <begin position="168"/>
        <end position="277"/>
    </location>
</feature>
<dbReference type="InterPro" id="IPR036645">
    <property type="entry name" value="Elafin-like_sf"/>
</dbReference>
<protein>
    <recommendedName>
        <fullName evidence="5">Anosmin-1</fullName>
    </recommendedName>
</protein>
<dbReference type="OrthoDB" id="9985779at2759"/>
<dbReference type="GO" id="GO:0009986">
    <property type="term" value="C:cell surface"/>
    <property type="evidence" value="ECO:0007669"/>
    <property type="project" value="TreeGrafter"/>
</dbReference>
<dbReference type="EMBL" id="VTPC01008345">
    <property type="protein sequence ID" value="KAF2892948.1"/>
    <property type="molecule type" value="Genomic_DNA"/>
</dbReference>
<dbReference type="InterPro" id="IPR036116">
    <property type="entry name" value="FN3_sf"/>
</dbReference>
<organism evidence="3 4">
    <name type="scientific">Ignelater luminosus</name>
    <name type="common">Cucubano</name>
    <name type="synonym">Pyrophorus luminosus</name>
    <dbReference type="NCBI Taxonomy" id="2038154"/>
    <lineage>
        <taxon>Eukaryota</taxon>
        <taxon>Metazoa</taxon>
        <taxon>Ecdysozoa</taxon>
        <taxon>Arthropoda</taxon>
        <taxon>Hexapoda</taxon>
        <taxon>Insecta</taxon>
        <taxon>Pterygota</taxon>
        <taxon>Neoptera</taxon>
        <taxon>Endopterygota</taxon>
        <taxon>Coleoptera</taxon>
        <taxon>Polyphaga</taxon>
        <taxon>Elateriformia</taxon>
        <taxon>Elateroidea</taxon>
        <taxon>Elateridae</taxon>
        <taxon>Agrypninae</taxon>
        <taxon>Pyrophorini</taxon>
        <taxon>Ignelater</taxon>
    </lineage>
</organism>
<feature type="domain" description="Fibronectin type-III" evidence="1">
    <location>
        <begin position="61"/>
        <end position="162"/>
    </location>
</feature>
<dbReference type="PANTHER" id="PTHR14131:SF5">
    <property type="entry name" value="ANOSMIN-1"/>
    <property type="match status" value="1"/>
</dbReference>
<name>A0A8K0GC68_IGNLU</name>
<evidence type="ECO:0000259" key="2">
    <source>
        <dbReference type="PROSITE" id="PS51390"/>
    </source>
</evidence>
<dbReference type="Pfam" id="PF00095">
    <property type="entry name" value="WAP"/>
    <property type="match status" value="1"/>
</dbReference>
<dbReference type="GO" id="GO:0030414">
    <property type="term" value="F:peptidase inhibitor activity"/>
    <property type="evidence" value="ECO:0007669"/>
    <property type="project" value="InterPro"/>
</dbReference>
<evidence type="ECO:0000259" key="1">
    <source>
        <dbReference type="PROSITE" id="PS50853"/>
    </source>
</evidence>
<dbReference type="SUPFAM" id="SSF57256">
    <property type="entry name" value="Elafin-like"/>
    <property type="match status" value="1"/>
</dbReference>
<sequence length="409" mass="46443">MTKPGRCPGADSAISPFAAICLNICKQDSECPGITKCCTHNCGITCQFPNDLEVEKGIPGIPSEIMVTERRRKRSIQLKWVPGESPPGTILYVVEERHHAGQYFMENRMGDWTPCVRTVKPYAILKKLVKPGRWYQFRVAAVNENGTRGYSENSLRFITSVGPRPPKLPQNVTVGPLLQVNGTVSTELRWKPPNSDLPIDRYKVFWSKRLHGASALDSVLVHQQIVPKDHTKFLLQNLQPNSLYFLQVQALAQYGKDRLKGEKSGLVLNTSNYTNASDNFISIEGNQDGRIKGLYLQKLFWSKGELRARIEWQFRQGVKRYTISWWSGSCHRGNNKNNNNNANLHLTLAATTKLPYFDLYDLEFECRYRVSVREVTSEGVKSLSETSISFTTPACKNFQKQYEELICSD</sequence>
<dbReference type="SMART" id="SM00060">
    <property type="entry name" value="FN3"/>
    <property type="match status" value="2"/>
</dbReference>
<dbReference type="GO" id="GO:0030182">
    <property type="term" value="P:neuron differentiation"/>
    <property type="evidence" value="ECO:0007669"/>
    <property type="project" value="TreeGrafter"/>
</dbReference>
<keyword evidence="4" id="KW-1185">Reference proteome</keyword>
<proteinExistence type="predicted"/>
<dbReference type="GO" id="GO:0005576">
    <property type="term" value="C:extracellular region"/>
    <property type="evidence" value="ECO:0007669"/>
    <property type="project" value="InterPro"/>
</dbReference>
<comment type="caution">
    <text evidence="3">The sequence shown here is derived from an EMBL/GenBank/DDBJ whole genome shotgun (WGS) entry which is preliminary data.</text>
</comment>
<dbReference type="InterPro" id="IPR042447">
    <property type="entry name" value="Anosmin-1"/>
</dbReference>
<dbReference type="Gene3D" id="4.10.75.10">
    <property type="entry name" value="Elafin-like"/>
    <property type="match status" value="1"/>
</dbReference>
<reference evidence="3" key="1">
    <citation type="submission" date="2019-08" db="EMBL/GenBank/DDBJ databases">
        <title>The genome of the North American firefly Photinus pyralis.</title>
        <authorList>
            <consortium name="Photinus pyralis genome working group"/>
            <person name="Fallon T.R."/>
            <person name="Sander Lower S.E."/>
            <person name="Weng J.-K."/>
        </authorList>
    </citation>
    <scope>NUCLEOTIDE SEQUENCE</scope>
    <source>
        <strain evidence="3">TRF0915ILg1</strain>
        <tissue evidence="3">Whole body</tissue>
    </source>
</reference>
<dbReference type="PROSITE" id="PS50853">
    <property type="entry name" value="FN3"/>
    <property type="match status" value="2"/>
</dbReference>
<dbReference type="SUPFAM" id="SSF49265">
    <property type="entry name" value="Fibronectin type III"/>
    <property type="match status" value="1"/>
</dbReference>